<evidence type="ECO:0000256" key="4">
    <source>
        <dbReference type="ARBA" id="ARBA00023136"/>
    </source>
</evidence>
<sequence length="478" mass="53744">MTNIIKTLLVLLVFGVMTSGLFSCNKFLEVQPEDRFLSADVFNDEISANNALNGIYINLAKPDLYGGEMTMNTIDVMAQYYFSTTRLRETLAYNYRGNESVRNVFSSIWRSSYIAILNANSFLAQLPKSGVLADDRRKLLMGEAYALRAFVHFDLLRLFGPVYPTNPDQQAIPYLTAATEKIQPILPAKSVLDSVLVDLNRAEQLLQNDPVRSQGVVPVTGTDPKGDFVKLRNRRLNYYAVLGIKARVLLYKGDKPAALLAAKQVIEEAGKWFPWTDQKLTLPGIADPDRSFSSEVIFGVQNPDLYNQQRTLFAAALTTEGILAPSSGVLSEVFENNENDYRLRVNWVSGAGSGKPYKTFVKYQDVSNNALLFRNLQPLLRISEMYYIAAECSPDRTLAFRYLNTVRTNRGLPSLPDNVDISGALQRAYRKEFWGEGQTFFYYKRKALASISGYNQGPVQMNASKYVVPLPDLETQNR</sequence>
<dbReference type="Pfam" id="PF14322">
    <property type="entry name" value="SusD-like_3"/>
    <property type="match status" value="1"/>
</dbReference>
<dbReference type="InterPro" id="IPR011990">
    <property type="entry name" value="TPR-like_helical_dom_sf"/>
</dbReference>
<comment type="subcellular location">
    <subcellularLocation>
        <location evidence="1">Cell outer membrane</location>
    </subcellularLocation>
</comment>
<keyword evidence="4" id="KW-0472">Membrane</keyword>
<dbReference type="Proteomes" id="UP000594759">
    <property type="component" value="Chromosome"/>
</dbReference>
<dbReference type="InterPro" id="IPR033985">
    <property type="entry name" value="SusD-like_N"/>
</dbReference>
<keyword evidence="5" id="KW-0998">Cell outer membrane</keyword>
<protein>
    <submittedName>
        <fullName evidence="8">RagB/SusD family nutrient uptake outer membrane protein</fullName>
    </submittedName>
</protein>
<dbReference type="RefSeq" id="WP_196100917.1">
    <property type="nucleotide sequence ID" value="NZ_CP064939.1"/>
</dbReference>
<evidence type="ECO:0000259" key="7">
    <source>
        <dbReference type="Pfam" id="PF14322"/>
    </source>
</evidence>
<evidence type="ECO:0000259" key="6">
    <source>
        <dbReference type="Pfam" id="PF07980"/>
    </source>
</evidence>
<reference evidence="8 9" key="1">
    <citation type="submission" date="2020-11" db="EMBL/GenBank/DDBJ databases">
        <title>Pedobacter endophytica, an endophytic bacteria isolated form Carex pumila.</title>
        <authorList>
            <person name="Peng Y."/>
            <person name="Jiang L."/>
            <person name="Lee J."/>
        </authorList>
    </citation>
    <scope>NUCLEOTIDE SEQUENCE [LARGE SCALE GENOMIC DNA]</scope>
    <source>
        <strain evidence="8 9">JBR3-12</strain>
    </source>
</reference>
<name>A0A7S9Q0Z1_9SPHI</name>
<dbReference type="Gene3D" id="1.25.40.390">
    <property type="match status" value="1"/>
</dbReference>
<dbReference type="Pfam" id="PF07980">
    <property type="entry name" value="SusD_RagB"/>
    <property type="match status" value="1"/>
</dbReference>
<dbReference type="AlphaFoldDB" id="A0A7S9Q0Z1"/>
<dbReference type="SUPFAM" id="SSF48452">
    <property type="entry name" value="TPR-like"/>
    <property type="match status" value="1"/>
</dbReference>
<gene>
    <name evidence="8" type="ORF">IZT61_09575</name>
</gene>
<evidence type="ECO:0000256" key="5">
    <source>
        <dbReference type="ARBA" id="ARBA00023237"/>
    </source>
</evidence>
<proteinExistence type="inferred from homology"/>
<evidence type="ECO:0000256" key="2">
    <source>
        <dbReference type="ARBA" id="ARBA00006275"/>
    </source>
</evidence>
<dbReference type="KEGG" id="pex:IZT61_09575"/>
<feature type="domain" description="RagB/SusD" evidence="6">
    <location>
        <begin position="360"/>
        <end position="465"/>
    </location>
</feature>
<keyword evidence="9" id="KW-1185">Reference proteome</keyword>
<dbReference type="GO" id="GO:0009279">
    <property type="term" value="C:cell outer membrane"/>
    <property type="evidence" value="ECO:0007669"/>
    <property type="project" value="UniProtKB-SubCell"/>
</dbReference>
<dbReference type="EMBL" id="CP064939">
    <property type="protein sequence ID" value="QPH41480.1"/>
    <property type="molecule type" value="Genomic_DNA"/>
</dbReference>
<organism evidence="8 9">
    <name type="scientific">Pedobacter endophyticus</name>
    <dbReference type="NCBI Taxonomy" id="2789740"/>
    <lineage>
        <taxon>Bacteria</taxon>
        <taxon>Pseudomonadati</taxon>
        <taxon>Bacteroidota</taxon>
        <taxon>Sphingobacteriia</taxon>
        <taxon>Sphingobacteriales</taxon>
        <taxon>Sphingobacteriaceae</taxon>
        <taxon>Pedobacter</taxon>
    </lineage>
</organism>
<comment type="similarity">
    <text evidence="2">Belongs to the SusD family.</text>
</comment>
<evidence type="ECO:0000313" key="9">
    <source>
        <dbReference type="Proteomes" id="UP000594759"/>
    </source>
</evidence>
<evidence type="ECO:0000256" key="3">
    <source>
        <dbReference type="ARBA" id="ARBA00022729"/>
    </source>
</evidence>
<dbReference type="InterPro" id="IPR012944">
    <property type="entry name" value="SusD_RagB_dom"/>
</dbReference>
<keyword evidence="3" id="KW-0732">Signal</keyword>
<feature type="domain" description="SusD-like N-terminal" evidence="7">
    <location>
        <begin position="26"/>
        <end position="210"/>
    </location>
</feature>
<accession>A0A7S9Q0Z1</accession>
<dbReference type="PROSITE" id="PS51257">
    <property type="entry name" value="PROKAR_LIPOPROTEIN"/>
    <property type="match status" value="1"/>
</dbReference>
<evidence type="ECO:0000256" key="1">
    <source>
        <dbReference type="ARBA" id="ARBA00004442"/>
    </source>
</evidence>
<evidence type="ECO:0000313" key="8">
    <source>
        <dbReference type="EMBL" id="QPH41480.1"/>
    </source>
</evidence>